<dbReference type="AlphaFoldDB" id="A0A1Q9GEM8"/>
<evidence type="ECO:0000313" key="2">
    <source>
        <dbReference type="Proteomes" id="UP000186905"/>
    </source>
</evidence>
<gene>
    <name evidence="1" type="ORF">BIT28_06605</name>
</gene>
<dbReference type="EMBL" id="MJIL01000090">
    <property type="protein sequence ID" value="OLQ72851.1"/>
    <property type="molecule type" value="Genomic_DNA"/>
</dbReference>
<dbReference type="Proteomes" id="UP000186905">
    <property type="component" value="Unassembled WGS sequence"/>
</dbReference>
<reference evidence="1 2" key="1">
    <citation type="submission" date="2016-09" db="EMBL/GenBank/DDBJ databases">
        <title>Photobacterium proteolyticum sp. nov. a protease producing bacterium isolated from ocean sediments of Laizhou Bay.</title>
        <authorList>
            <person name="Li Y."/>
        </authorList>
    </citation>
    <scope>NUCLEOTIDE SEQUENCE [LARGE SCALE GENOMIC DNA]</scope>
    <source>
        <strain evidence="1 2">13-12</strain>
    </source>
</reference>
<organism evidence="1 2">
    <name type="scientific">Photobacterium proteolyticum</name>
    <dbReference type="NCBI Taxonomy" id="1903952"/>
    <lineage>
        <taxon>Bacteria</taxon>
        <taxon>Pseudomonadati</taxon>
        <taxon>Pseudomonadota</taxon>
        <taxon>Gammaproteobacteria</taxon>
        <taxon>Vibrionales</taxon>
        <taxon>Vibrionaceae</taxon>
        <taxon>Photobacterium</taxon>
    </lineage>
</organism>
<dbReference type="STRING" id="1903952.BIT28_06605"/>
<keyword evidence="2" id="KW-1185">Reference proteome</keyword>
<evidence type="ECO:0000313" key="1">
    <source>
        <dbReference type="EMBL" id="OLQ72851.1"/>
    </source>
</evidence>
<comment type="caution">
    <text evidence="1">The sequence shown here is derived from an EMBL/GenBank/DDBJ whole genome shotgun (WGS) entry which is preliminary data.</text>
</comment>
<accession>A0A1Q9GEM8</accession>
<dbReference type="RefSeq" id="WP_075766868.1">
    <property type="nucleotide sequence ID" value="NZ_MJIL01000090.1"/>
</dbReference>
<sequence>MADVSANTSSGSVTNFAEVTTCWDLSQMSLQGRAQYEARVGIINYLATLDFKKTPSLSSSVLDNFVNDSTITNDIAGLAKKGCTAVLKQTGPGRSVLGAVETAGKKWEQVKKKIIAKLESFFSRLINNLKKNTLR</sequence>
<proteinExistence type="predicted"/>
<protein>
    <submittedName>
        <fullName evidence="1">Uncharacterized protein</fullName>
    </submittedName>
</protein>
<name>A0A1Q9GEM8_9GAMM</name>